<dbReference type="PANTHER" id="PTHR32120">
    <property type="entry name" value="SMALL RIBOSOMAL SUBUNIT BIOGENESIS GTPASE RSGA"/>
    <property type="match status" value="1"/>
</dbReference>
<accession>A0A098Y2S7</accession>
<feature type="compositionally biased region" description="Basic residues" evidence="4">
    <location>
        <begin position="1"/>
        <end position="15"/>
    </location>
</feature>
<dbReference type="GO" id="GO:0005737">
    <property type="term" value="C:cytoplasm"/>
    <property type="evidence" value="ECO:0007669"/>
    <property type="project" value="UniProtKB-SubCell"/>
</dbReference>
<dbReference type="SUPFAM" id="SSF52540">
    <property type="entry name" value="P-loop containing nucleoside triphosphate hydrolases"/>
    <property type="match status" value="1"/>
</dbReference>
<dbReference type="GO" id="GO:0046872">
    <property type="term" value="F:metal ion binding"/>
    <property type="evidence" value="ECO:0007669"/>
    <property type="project" value="UniProtKB-KW"/>
</dbReference>
<dbReference type="PANTHER" id="PTHR32120:SF11">
    <property type="entry name" value="SMALL RIBOSOMAL SUBUNIT BIOGENESIS GTPASE RSGA 1, MITOCHONDRIAL-RELATED"/>
    <property type="match status" value="1"/>
</dbReference>
<evidence type="ECO:0000256" key="3">
    <source>
        <dbReference type="HAMAP-Rule" id="MF_01820"/>
    </source>
</evidence>
<feature type="domain" description="CP-type G" evidence="6">
    <location>
        <begin position="128"/>
        <end position="280"/>
    </location>
</feature>
<keyword evidence="3" id="KW-0479">Metal-binding</keyword>
<comment type="cofactor">
    <cofactor evidence="3">
        <name>Zn(2+)</name>
        <dbReference type="ChEBI" id="CHEBI:29105"/>
    </cofactor>
    <text evidence="3">Binds 1 zinc ion per subunit.</text>
</comment>
<name>A0A098Y2S7_9ACTN</name>
<dbReference type="InterPro" id="IPR027417">
    <property type="entry name" value="P-loop_NTPase"/>
</dbReference>
<evidence type="ECO:0000256" key="2">
    <source>
        <dbReference type="ARBA" id="ARBA00023134"/>
    </source>
</evidence>
<dbReference type="PROSITE" id="PS50936">
    <property type="entry name" value="ENGC_GTPASE"/>
    <property type="match status" value="1"/>
</dbReference>
<dbReference type="AlphaFoldDB" id="A0A098Y2S7"/>
<dbReference type="InterPro" id="IPR004881">
    <property type="entry name" value="Ribosome_biogen_GTPase_RsgA"/>
</dbReference>
<evidence type="ECO:0000313" key="7">
    <source>
        <dbReference type="EMBL" id="KGH44710.1"/>
    </source>
</evidence>
<comment type="subcellular location">
    <subcellularLocation>
        <location evidence="3">Cytoplasm</location>
    </subcellularLocation>
</comment>
<dbReference type="STRING" id="1522368.IN07_22300"/>
<keyword evidence="8" id="KW-1185">Reference proteome</keyword>
<evidence type="ECO:0000313" key="8">
    <source>
        <dbReference type="Proteomes" id="UP000029713"/>
    </source>
</evidence>
<keyword evidence="3" id="KW-0378">Hydrolase</keyword>
<gene>
    <name evidence="3" type="primary">rsgA</name>
    <name evidence="7" type="ORF">IN07_22300</name>
</gene>
<dbReference type="InterPro" id="IPR010914">
    <property type="entry name" value="RsgA_GTPase_dom"/>
</dbReference>
<dbReference type="InterPro" id="IPR030378">
    <property type="entry name" value="G_CP_dom"/>
</dbReference>
<keyword evidence="3" id="KW-0690">Ribosome biogenesis</keyword>
<feature type="binding site" evidence="3">
    <location>
        <position position="317"/>
    </location>
    <ligand>
        <name>Zn(2+)</name>
        <dbReference type="ChEBI" id="CHEBI:29105"/>
    </ligand>
</feature>
<comment type="function">
    <text evidence="3">One of several proteins that assist in the late maturation steps of the functional core of the 30S ribosomal subunit. Helps release RbfA from mature subunits. May play a role in the assembly of ribosomal proteins into the subunit. Circularly permuted GTPase that catalyzes slow GTP hydrolysis, GTPase activity is stimulated by the 30S ribosomal subunit.</text>
</comment>
<comment type="subunit">
    <text evidence="3">Monomer. Associates with 30S ribosomal subunit, binds 16S rRNA.</text>
</comment>
<protein>
    <recommendedName>
        <fullName evidence="3">Small ribosomal subunit biogenesis GTPase RsgA</fullName>
        <ecNumber evidence="3">3.6.1.-</ecNumber>
    </recommendedName>
</protein>
<comment type="similarity">
    <text evidence="3">Belongs to the TRAFAC class YlqF/YawG GTPase family. RsgA subfamily.</text>
</comment>
<feature type="binding site" evidence="3">
    <location>
        <position position="308"/>
    </location>
    <ligand>
        <name>Zn(2+)</name>
        <dbReference type="ChEBI" id="CHEBI:29105"/>
    </ligand>
</feature>
<dbReference type="GO" id="GO:0019843">
    <property type="term" value="F:rRNA binding"/>
    <property type="evidence" value="ECO:0007669"/>
    <property type="project" value="UniProtKB-KW"/>
</dbReference>
<dbReference type="EMBL" id="JPMX01000118">
    <property type="protein sequence ID" value="KGH44710.1"/>
    <property type="molecule type" value="Genomic_DNA"/>
</dbReference>
<dbReference type="Pfam" id="PF03193">
    <property type="entry name" value="RsgA_GTPase"/>
    <property type="match status" value="1"/>
</dbReference>
<keyword evidence="3" id="KW-0862">Zinc</keyword>
<keyword evidence="2 3" id="KW-0342">GTP-binding</keyword>
<dbReference type="CDD" id="cd01854">
    <property type="entry name" value="YjeQ_EngC"/>
    <property type="match status" value="1"/>
</dbReference>
<evidence type="ECO:0000256" key="4">
    <source>
        <dbReference type="SAM" id="MobiDB-lite"/>
    </source>
</evidence>
<evidence type="ECO:0000256" key="1">
    <source>
        <dbReference type="ARBA" id="ARBA00022741"/>
    </source>
</evidence>
<dbReference type="Gene3D" id="3.40.50.300">
    <property type="entry name" value="P-loop containing nucleotide triphosphate hydrolases"/>
    <property type="match status" value="1"/>
</dbReference>
<organism evidence="7 8">
    <name type="scientific">Modestobacter caceresii</name>
    <dbReference type="NCBI Taxonomy" id="1522368"/>
    <lineage>
        <taxon>Bacteria</taxon>
        <taxon>Bacillati</taxon>
        <taxon>Actinomycetota</taxon>
        <taxon>Actinomycetes</taxon>
        <taxon>Geodermatophilales</taxon>
        <taxon>Geodermatophilaceae</taxon>
        <taxon>Modestobacter</taxon>
    </lineage>
</organism>
<dbReference type="HAMAP" id="MF_01820">
    <property type="entry name" value="GTPase_RsgA"/>
    <property type="match status" value="1"/>
</dbReference>
<feature type="binding site" evidence="3">
    <location>
        <begin position="223"/>
        <end position="231"/>
    </location>
    <ligand>
        <name>GTP</name>
        <dbReference type="ChEBI" id="CHEBI:37565"/>
    </ligand>
</feature>
<dbReference type="Proteomes" id="UP000029713">
    <property type="component" value="Unassembled WGS sequence"/>
</dbReference>
<feature type="region of interest" description="Disordered" evidence="4">
    <location>
        <begin position="1"/>
        <end position="48"/>
    </location>
</feature>
<comment type="caution">
    <text evidence="7">The sequence shown here is derived from an EMBL/GenBank/DDBJ whole genome shotgun (WGS) entry which is preliminary data.</text>
</comment>
<dbReference type="GO" id="GO:0042274">
    <property type="term" value="P:ribosomal small subunit biogenesis"/>
    <property type="evidence" value="ECO:0007669"/>
    <property type="project" value="UniProtKB-UniRule"/>
</dbReference>
<reference evidence="7 8" key="1">
    <citation type="submission" date="2014-07" db="EMBL/GenBank/DDBJ databases">
        <title>Biosystematic studies on Modestobacter strains isolated from extreme hyper-arid desert soil and from historic building.</title>
        <authorList>
            <person name="Bukarasam K."/>
            <person name="Bull A."/>
            <person name="Girard G."/>
            <person name="van Wezel G."/>
            <person name="Goodfellow M."/>
        </authorList>
    </citation>
    <scope>NUCLEOTIDE SEQUENCE [LARGE SCALE GENOMIC DNA]</scope>
    <source>
        <strain evidence="7 8">KNN45-2b</strain>
    </source>
</reference>
<dbReference type="GO" id="GO:0003924">
    <property type="term" value="F:GTPase activity"/>
    <property type="evidence" value="ECO:0007669"/>
    <property type="project" value="UniProtKB-UniRule"/>
</dbReference>
<keyword evidence="3" id="KW-0963">Cytoplasm</keyword>
<feature type="domain" description="EngC GTPase" evidence="5">
    <location>
        <begin position="137"/>
        <end position="278"/>
    </location>
</feature>
<dbReference type="GO" id="GO:0005525">
    <property type="term" value="F:GTP binding"/>
    <property type="evidence" value="ECO:0007669"/>
    <property type="project" value="UniProtKB-UniRule"/>
</dbReference>
<evidence type="ECO:0000259" key="6">
    <source>
        <dbReference type="PROSITE" id="PS51721"/>
    </source>
</evidence>
<proteinExistence type="inferred from homology"/>
<feature type="binding site" evidence="3">
    <location>
        <begin position="177"/>
        <end position="180"/>
    </location>
    <ligand>
        <name>GTP</name>
        <dbReference type="ChEBI" id="CHEBI:37565"/>
    </ligand>
</feature>
<evidence type="ECO:0000259" key="5">
    <source>
        <dbReference type="PROSITE" id="PS50936"/>
    </source>
</evidence>
<feature type="compositionally biased region" description="Basic residues" evidence="4">
    <location>
        <begin position="30"/>
        <end position="43"/>
    </location>
</feature>
<keyword evidence="1 3" id="KW-0547">Nucleotide-binding</keyword>
<feature type="binding site" evidence="3">
    <location>
        <position position="310"/>
    </location>
    <ligand>
        <name>Zn(2+)</name>
        <dbReference type="ChEBI" id="CHEBI:29105"/>
    </ligand>
</feature>
<dbReference type="NCBIfam" id="TIGR00157">
    <property type="entry name" value="ribosome small subunit-dependent GTPase A"/>
    <property type="match status" value="1"/>
</dbReference>
<dbReference type="PROSITE" id="PS51721">
    <property type="entry name" value="G_CP"/>
    <property type="match status" value="1"/>
</dbReference>
<keyword evidence="3" id="KW-0699">rRNA-binding</keyword>
<sequence>MGRPARRGCRGARVSRRMDSRSDEDDVRVRASRHGSRPRTRTRPTHEEAVPGLVIAVDRGRMTVRVEGPGGSPVDVTAMRARELGKHGVVVGDRVRLVGDTTGRTDSLARIVTIADRVTSLRRTADDTDPTERIVVANADQLVVVTSIADPEPALGFLDRCLVAAYAGGLSPLLVLTKSDLASPQPLLDRYAGLEVDAVPMSREAPLDELVTRLRDQMSVLVGQSGVGKSTLFNRLIPGAFRAIGDVSKIGKGRHTSSSAVLLDLPGGGTLIDTPGIRSFGLAHVTPQDVLAAFDDLAEAAVDCPPACGHTAADPECALDAWAAQGPPAARERLGSFRRLITAVGQLTPGH</sequence>
<dbReference type="EC" id="3.6.1.-" evidence="3"/>
<feature type="binding site" evidence="3">
    <location>
        <position position="304"/>
    </location>
    <ligand>
        <name>Zn(2+)</name>
        <dbReference type="ChEBI" id="CHEBI:29105"/>
    </ligand>
</feature>
<keyword evidence="3" id="KW-0694">RNA-binding</keyword>